<name>A0A9N9PCB8_9GLOM</name>
<feature type="non-terminal residue" evidence="2">
    <location>
        <position position="1"/>
    </location>
</feature>
<feature type="transmembrane region" description="Helical" evidence="1">
    <location>
        <begin position="15"/>
        <end position="34"/>
    </location>
</feature>
<comment type="caution">
    <text evidence="2">The sequence shown here is derived from an EMBL/GenBank/DDBJ whole genome shotgun (WGS) entry which is preliminary data.</text>
</comment>
<dbReference type="EMBL" id="CAJVPY010043965">
    <property type="protein sequence ID" value="CAG8808584.1"/>
    <property type="molecule type" value="Genomic_DNA"/>
</dbReference>
<dbReference type="AlphaFoldDB" id="A0A9N9PCB8"/>
<keyword evidence="3" id="KW-1185">Reference proteome</keyword>
<protein>
    <submittedName>
        <fullName evidence="2">5935_t:CDS:1</fullName>
    </submittedName>
</protein>
<evidence type="ECO:0000256" key="1">
    <source>
        <dbReference type="SAM" id="Phobius"/>
    </source>
</evidence>
<keyword evidence="1" id="KW-0812">Transmembrane</keyword>
<dbReference type="Proteomes" id="UP000789405">
    <property type="component" value="Unassembled WGS sequence"/>
</dbReference>
<accession>A0A9N9PCB8</accession>
<organism evidence="2 3">
    <name type="scientific">Dentiscutata erythropus</name>
    <dbReference type="NCBI Taxonomy" id="1348616"/>
    <lineage>
        <taxon>Eukaryota</taxon>
        <taxon>Fungi</taxon>
        <taxon>Fungi incertae sedis</taxon>
        <taxon>Mucoromycota</taxon>
        <taxon>Glomeromycotina</taxon>
        <taxon>Glomeromycetes</taxon>
        <taxon>Diversisporales</taxon>
        <taxon>Gigasporaceae</taxon>
        <taxon>Dentiscutata</taxon>
    </lineage>
</organism>
<evidence type="ECO:0000313" key="2">
    <source>
        <dbReference type="EMBL" id="CAG8808584.1"/>
    </source>
</evidence>
<keyword evidence="1" id="KW-1133">Transmembrane helix</keyword>
<sequence length="63" mass="7349">FVPLFKPLSTLLSRSQSAASISHMHLLIFIFFITRAQRKQKTIISSNENCFEVINWKMDFDNS</sequence>
<gene>
    <name evidence="2" type="ORF">DERYTH_LOCUS24912</name>
</gene>
<evidence type="ECO:0000313" key="3">
    <source>
        <dbReference type="Proteomes" id="UP000789405"/>
    </source>
</evidence>
<proteinExistence type="predicted"/>
<keyword evidence="1" id="KW-0472">Membrane</keyword>
<reference evidence="2" key="1">
    <citation type="submission" date="2021-06" db="EMBL/GenBank/DDBJ databases">
        <authorList>
            <person name="Kallberg Y."/>
            <person name="Tangrot J."/>
            <person name="Rosling A."/>
        </authorList>
    </citation>
    <scope>NUCLEOTIDE SEQUENCE</scope>
    <source>
        <strain evidence="2">MA453B</strain>
    </source>
</reference>